<feature type="compositionally biased region" description="Polar residues" evidence="1">
    <location>
        <begin position="478"/>
        <end position="507"/>
    </location>
</feature>
<name>A0A6L2P1P3_TANCI</name>
<sequence length="886" mass="101511">MCIYALTVSIMEPKSVKEALTDPAWIESMQEKLHQFIRLDVWELVPSPDGIKPLTLKWLFKNKHDEENTIIRNKTRLVMRGYRQEEGIDFEESFAPVARMEAFRIFLAYVAHKGFTVYQMDVKTAFLHGSLKEDVYVCQPEDKLDLDQIGTPVDAAKYRSMIGAHMYLTSSRPDIVHATCDSGFELTGFSDADYAGCKDTFKSTSEYVSLSACCAQVLWMRTQITDYGYHFDKILIYWDSKSAIAISCNPVQHSRTKHIAVRYHFIKEHVEKGTIELYFVKTNYQLAGIFTKALPVDRFNYLVRRLATVIIVRTDNGTEFKNHILKEYFDSVGITHETFAAKTPQQNGVVERKNRTLVKAPRTMLIFSHAPLFLWAEAFDTACYTQNRSIIHQRFNKTPCELIQGRKPDISYLHVFWALCYSKNDREDIGKLGAKGDIGFFIGYSASSVAYRVYNQRTKKIIETMNITFDELSTMAFEQNSSRPGPQNSALAPTNSSNTTVFSRNVDAQSQQHAQQQRNLTPSPTTSAVDNVPNVVFEGDLFVNPFATPSTESGESSTHYVDPSNMHTFYQSFPHDYQWNKDHPLGQHDEENTIIRNKTRLVMRGYRQEEGIDFKESFALVARMEAIRIFLAYAAHKGFIVYQMDVKTAFLHGLLKEDLYVCQPEGLIDADYPSHVYKLKKALYGLKQALRAWYDELSTFLLQNEFFKGTIDPTLFTRRFDDNILVLKVVGIGVIGQRGLFGSCRYQAHPTEKHLKEVKRIFRYLRGTVNMGLSYTKDFGFEVTCFSDADYAGCKDTFKSTSGGSHFLGEKLLTDYGYHFDKIPVYCDLKSAIAISCNSVQHSRTKHIVVRYHFIKEHVEKGTIELYFVKTDYQLSNIFTTALPVD</sequence>
<feature type="compositionally biased region" description="Low complexity" evidence="1">
    <location>
        <begin position="508"/>
        <end position="517"/>
    </location>
</feature>
<dbReference type="CDD" id="cd09272">
    <property type="entry name" value="RNase_HI_RT_Ty1"/>
    <property type="match status" value="2"/>
</dbReference>
<dbReference type="PANTHER" id="PTHR11439">
    <property type="entry name" value="GAG-POL-RELATED RETROTRANSPOSON"/>
    <property type="match status" value="1"/>
</dbReference>
<evidence type="ECO:0000259" key="2">
    <source>
        <dbReference type="PROSITE" id="PS50994"/>
    </source>
</evidence>
<dbReference type="InterPro" id="IPR012337">
    <property type="entry name" value="RNaseH-like_sf"/>
</dbReference>
<dbReference type="InterPro" id="IPR036397">
    <property type="entry name" value="RNaseH_sf"/>
</dbReference>
<dbReference type="PROSITE" id="PS50994">
    <property type="entry name" value="INTEGRASE"/>
    <property type="match status" value="1"/>
</dbReference>
<dbReference type="Pfam" id="PF07727">
    <property type="entry name" value="RVT_2"/>
    <property type="match status" value="2"/>
</dbReference>
<reference evidence="3" key="1">
    <citation type="journal article" date="2019" name="Sci. Rep.">
        <title>Draft genome of Tanacetum cinerariifolium, the natural source of mosquito coil.</title>
        <authorList>
            <person name="Yamashiro T."/>
            <person name="Shiraishi A."/>
            <person name="Satake H."/>
            <person name="Nakayama K."/>
        </authorList>
    </citation>
    <scope>NUCLEOTIDE SEQUENCE</scope>
</reference>
<dbReference type="GO" id="GO:0015074">
    <property type="term" value="P:DNA integration"/>
    <property type="evidence" value="ECO:0007669"/>
    <property type="project" value="InterPro"/>
</dbReference>
<evidence type="ECO:0000256" key="1">
    <source>
        <dbReference type="SAM" id="MobiDB-lite"/>
    </source>
</evidence>
<dbReference type="GO" id="GO:0003676">
    <property type="term" value="F:nucleic acid binding"/>
    <property type="evidence" value="ECO:0007669"/>
    <property type="project" value="InterPro"/>
</dbReference>
<dbReference type="InterPro" id="IPR001584">
    <property type="entry name" value="Integrase_cat-core"/>
</dbReference>
<proteinExistence type="predicted"/>
<dbReference type="SUPFAM" id="SSF53098">
    <property type="entry name" value="Ribonuclease H-like"/>
    <property type="match status" value="1"/>
</dbReference>
<feature type="compositionally biased region" description="Polar residues" evidence="1">
    <location>
        <begin position="518"/>
        <end position="528"/>
    </location>
</feature>
<evidence type="ECO:0000313" key="3">
    <source>
        <dbReference type="EMBL" id="GEU90764.1"/>
    </source>
</evidence>
<dbReference type="InterPro" id="IPR057670">
    <property type="entry name" value="SH3_retrovirus"/>
</dbReference>
<dbReference type="Pfam" id="PF25597">
    <property type="entry name" value="SH3_retrovirus"/>
    <property type="match status" value="1"/>
</dbReference>
<protein>
    <submittedName>
        <fullName evidence="3">Retrovirus-related Pol polyprotein from transposon TNT 1-94</fullName>
    </submittedName>
</protein>
<accession>A0A6L2P1P3</accession>
<dbReference type="EMBL" id="BKCJ010010257">
    <property type="protein sequence ID" value="GEU90764.1"/>
    <property type="molecule type" value="Genomic_DNA"/>
</dbReference>
<feature type="domain" description="Integrase catalytic" evidence="2">
    <location>
        <begin position="311"/>
        <end position="407"/>
    </location>
</feature>
<dbReference type="Gene3D" id="3.30.420.10">
    <property type="entry name" value="Ribonuclease H-like superfamily/Ribonuclease H"/>
    <property type="match status" value="1"/>
</dbReference>
<organism evidence="3">
    <name type="scientific">Tanacetum cinerariifolium</name>
    <name type="common">Dalmatian daisy</name>
    <name type="synonym">Chrysanthemum cinerariifolium</name>
    <dbReference type="NCBI Taxonomy" id="118510"/>
    <lineage>
        <taxon>Eukaryota</taxon>
        <taxon>Viridiplantae</taxon>
        <taxon>Streptophyta</taxon>
        <taxon>Embryophyta</taxon>
        <taxon>Tracheophyta</taxon>
        <taxon>Spermatophyta</taxon>
        <taxon>Magnoliopsida</taxon>
        <taxon>eudicotyledons</taxon>
        <taxon>Gunneridae</taxon>
        <taxon>Pentapetalae</taxon>
        <taxon>asterids</taxon>
        <taxon>campanulids</taxon>
        <taxon>Asterales</taxon>
        <taxon>Asteraceae</taxon>
        <taxon>Asteroideae</taxon>
        <taxon>Anthemideae</taxon>
        <taxon>Anthemidinae</taxon>
        <taxon>Tanacetum</taxon>
    </lineage>
</organism>
<dbReference type="AlphaFoldDB" id="A0A6L2P1P3"/>
<comment type="caution">
    <text evidence="3">The sequence shown here is derived from an EMBL/GenBank/DDBJ whole genome shotgun (WGS) entry which is preliminary data.</text>
</comment>
<feature type="region of interest" description="Disordered" evidence="1">
    <location>
        <begin position="478"/>
        <end position="528"/>
    </location>
</feature>
<gene>
    <name evidence="3" type="ORF">Tci_062742</name>
</gene>
<dbReference type="InterPro" id="IPR013103">
    <property type="entry name" value="RVT_2"/>
</dbReference>
<dbReference type="PANTHER" id="PTHR11439:SF495">
    <property type="entry name" value="REVERSE TRANSCRIPTASE, RNA-DEPENDENT DNA POLYMERASE-RELATED"/>
    <property type="match status" value="1"/>
</dbReference>